<sequence>MILYPNDRKLLRFLRDKQSNERSFFFISNDYTFCIPIDKPKDSTLSQEAINELRHYNFPLEPPEVEGSLIALESNGCLYHPGGQYVRITSYGWRCAYLSRVTIVDYFIRGIVCPILVSSITTIITYFILAFLG</sequence>
<keyword evidence="1" id="KW-0472">Membrane</keyword>
<accession>A0A938Z8U4</accession>
<gene>
    <name evidence="2" type="ORF">JTJ23_13015</name>
</gene>
<keyword evidence="1" id="KW-1133">Transmembrane helix</keyword>
<evidence type="ECO:0000256" key="1">
    <source>
        <dbReference type="SAM" id="Phobius"/>
    </source>
</evidence>
<protein>
    <submittedName>
        <fullName evidence="2">Uncharacterized protein</fullName>
    </submittedName>
</protein>
<dbReference type="AlphaFoldDB" id="A0A938Z8U4"/>
<reference evidence="2" key="1">
    <citation type="submission" date="2021-02" db="EMBL/GenBank/DDBJ databases">
        <title>Metagenome-assembled genomes from human diarrheal sample B26.</title>
        <authorList>
            <person name="Ateba T.P."/>
            <person name="Alayande K.A."/>
            <person name="Mwanza M."/>
        </authorList>
    </citation>
    <scope>NUCLEOTIDE SEQUENCE</scope>
    <source>
        <strain evidence="2">06WH</strain>
    </source>
</reference>
<evidence type="ECO:0000313" key="2">
    <source>
        <dbReference type="EMBL" id="MBN2954477.1"/>
    </source>
</evidence>
<dbReference type="EMBL" id="JAFHBD010000065">
    <property type="protein sequence ID" value="MBN2954477.1"/>
    <property type="molecule type" value="Genomic_DNA"/>
</dbReference>
<name>A0A938Z8U4_9FIRM</name>
<proteinExistence type="predicted"/>
<keyword evidence="1" id="KW-0812">Transmembrane</keyword>
<feature type="transmembrane region" description="Helical" evidence="1">
    <location>
        <begin position="106"/>
        <end position="132"/>
    </location>
</feature>
<evidence type="ECO:0000313" key="3">
    <source>
        <dbReference type="Proteomes" id="UP000737612"/>
    </source>
</evidence>
<dbReference type="Proteomes" id="UP000737612">
    <property type="component" value="Unassembled WGS sequence"/>
</dbReference>
<comment type="caution">
    <text evidence="2">The sequence shown here is derived from an EMBL/GenBank/DDBJ whole genome shotgun (WGS) entry which is preliminary data.</text>
</comment>
<organism evidence="2 3">
    <name type="scientific">Fusicatenibacter saccharivorans</name>
    <dbReference type="NCBI Taxonomy" id="1150298"/>
    <lineage>
        <taxon>Bacteria</taxon>
        <taxon>Bacillati</taxon>
        <taxon>Bacillota</taxon>
        <taxon>Clostridia</taxon>
        <taxon>Lachnospirales</taxon>
        <taxon>Lachnospiraceae</taxon>
        <taxon>Fusicatenibacter</taxon>
    </lineage>
</organism>